<accession>A0ABQ7ZHZ0</accession>
<feature type="compositionally biased region" description="Basic and acidic residues" evidence="5">
    <location>
        <begin position="452"/>
        <end position="470"/>
    </location>
</feature>
<keyword evidence="3" id="KW-0217">Developmental protein</keyword>
<organism evidence="7 8">
    <name type="scientific">Brassica napus</name>
    <name type="common">Rape</name>
    <dbReference type="NCBI Taxonomy" id="3708"/>
    <lineage>
        <taxon>Eukaryota</taxon>
        <taxon>Viridiplantae</taxon>
        <taxon>Streptophyta</taxon>
        <taxon>Embryophyta</taxon>
        <taxon>Tracheophyta</taxon>
        <taxon>Spermatophyta</taxon>
        <taxon>Magnoliopsida</taxon>
        <taxon>eudicotyledons</taxon>
        <taxon>Gunneridae</taxon>
        <taxon>Pentapetalae</taxon>
        <taxon>rosids</taxon>
        <taxon>malvids</taxon>
        <taxon>Brassicales</taxon>
        <taxon>Brassicaceae</taxon>
        <taxon>Brassiceae</taxon>
        <taxon>Brassica</taxon>
    </lineage>
</organism>
<dbReference type="PROSITE" id="PS51634">
    <property type="entry name" value="CRC"/>
    <property type="match status" value="2"/>
</dbReference>
<gene>
    <name evidence="7" type="ORF">HID58_067224</name>
</gene>
<keyword evidence="8" id="KW-1185">Reference proteome</keyword>
<feature type="region of interest" description="Disordered" evidence="5">
    <location>
        <begin position="674"/>
        <end position="707"/>
    </location>
</feature>
<dbReference type="Pfam" id="PF03638">
    <property type="entry name" value="TCR"/>
    <property type="match status" value="4"/>
</dbReference>
<feature type="compositionally biased region" description="Polar residues" evidence="5">
    <location>
        <begin position="1110"/>
        <end position="1131"/>
    </location>
</feature>
<reference evidence="7 8" key="1">
    <citation type="submission" date="2021-05" db="EMBL/GenBank/DDBJ databases">
        <title>Genome Assembly of Synthetic Allotetraploid Brassica napus Reveals Homoeologous Exchanges between Subgenomes.</title>
        <authorList>
            <person name="Davis J.T."/>
        </authorList>
    </citation>
    <scope>NUCLEOTIDE SEQUENCE [LARGE SCALE GENOMIC DNA]</scope>
    <source>
        <strain evidence="8">cv. Da-Ae</strain>
        <tissue evidence="7">Seedling</tissue>
    </source>
</reference>
<dbReference type="PANTHER" id="PTHR46159:SF13">
    <property type="entry name" value="CRC DOMAIN-CONTAINING PROTEIN TSO1"/>
    <property type="match status" value="1"/>
</dbReference>
<evidence type="ECO:0000256" key="2">
    <source>
        <dbReference type="ARBA" id="ARBA00007267"/>
    </source>
</evidence>
<dbReference type="InterPro" id="IPR005172">
    <property type="entry name" value="CRC"/>
</dbReference>
<evidence type="ECO:0000313" key="7">
    <source>
        <dbReference type="EMBL" id="KAH0879830.1"/>
    </source>
</evidence>
<feature type="non-terminal residue" evidence="7">
    <location>
        <position position="1"/>
    </location>
</feature>
<evidence type="ECO:0000259" key="6">
    <source>
        <dbReference type="PROSITE" id="PS51634"/>
    </source>
</evidence>
<evidence type="ECO:0000313" key="8">
    <source>
        <dbReference type="Proteomes" id="UP000824890"/>
    </source>
</evidence>
<dbReference type="InterPro" id="IPR033467">
    <property type="entry name" value="Tesmin/TSO1-like_CXC"/>
</dbReference>
<proteinExistence type="inferred from homology"/>
<feature type="domain" description="CRC" evidence="6">
    <location>
        <begin position="965"/>
        <end position="1090"/>
    </location>
</feature>
<name>A0ABQ7ZHZ0_BRANA</name>
<comment type="caution">
    <text evidence="7">The sequence shown here is derived from an EMBL/GenBank/DDBJ whole genome shotgun (WGS) entry which is preliminary data.</text>
</comment>
<evidence type="ECO:0000256" key="1">
    <source>
        <dbReference type="ARBA" id="ARBA00004123"/>
    </source>
</evidence>
<feature type="region of interest" description="Disordered" evidence="5">
    <location>
        <begin position="84"/>
        <end position="113"/>
    </location>
</feature>
<feature type="domain" description="CRC" evidence="6">
    <location>
        <begin position="320"/>
        <end position="446"/>
    </location>
</feature>
<dbReference type="Proteomes" id="UP000824890">
    <property type="component" value="Unassembled WGS sequence"/>
</dbReference>
<evidence type="ECO:0000256" key="4">
    <source>
        <dbReference type="ARBA" id="ARBA00023242"/>
    </source>
</evidence>
<feature type="region of interest" description="Disordered" evidence="5">
    <location>
        <begin position="1106"/>
        <end position="1139"/>
    </location>
</feature>
<dbReference type="SMART" id="SM01114">
    <property type="entry name" value="CXC"/>
    <property type="match status" value="4"/>
</dbReference>
<comment type="subcellular location">
    <subcellularLocation>
        <location evidence="1">Nucleus</location>
    </subcellularLocation>
</comment>
<evidence type="ECO:0000256" key="3">
    <source>
        <dbReference type="ARBA" id="ARBA00022473"/>
    </source>
</evidence>
<evidence type="ECO:0000256" key="5">
    <source>
        <dbReference type="SAM" id="MobiDB-lite"/>
    </source>
</evidence>
<protein>
    <recommendedName>
        <fullName evidence="6">CRC domain-containing protein</fullName>
    </recommendedName>
</protein>
<sequence length="1316" mass="145987">RDYRRNRRETEKDFSCETDCYKMDTPPKNVTQMENPISKLKLENSPVFNYINSLSPIKPVRSLPIAQTFGSLSYSSPPSVFTSPHVSSHKGSRFKSDHNHVPTSVGEDEALRETEPPQILQNECTTDLLKMCDGNVKQKSETPDWDAMISDSSDILILDSVNDSEASRCFLERPSDSKTRSLGVAKSTLEPLMNIDDALHRGVRRRCLGFEQTPVASSSRCAVPSIGLHFNTIAMSSNDNNVGNEYSLSGNIKVGLQSSITSVLNSQDNVGVSETGEDAGQGVEEGPKSLALVELNQSSPKKKRQVCPRKFGQAGEGESSCKRCNCKRSKCLKLYCECFAAGVYCIGPCSCVDCFNKPIHEDTVMATRKQIESRNPLAFAPKVIGNSDSIMEVGDDAKSKTPASARHKRGCNCKKSNCLKKYCECYQSGVGCSINCRCEGCKNAFGRKDGSSFTSMDKENETSSRGRTEKQPSTPMPLRQPLAQLPISSNNMLLTHQHLHGASGSSLHMSQSFRRQDMSLMSHSKIEIITEERRADNIENLIESPMTNMINALSPNSKRLSLPHVVVEPMEKKWWKEAVTKMDNSQKKKIETPTPKSKFEDSPVFNYINNLSPIEAVRSIPTVQTFNSLSFTSPPPVFTSPHASFHRDHNSVERSKALESLDRSVSTQEEVVVASGEVDLNKEATLEDQEEDETSRDRVDSPGTGDIVTQVLLDPSGVAPQGEDNASSSEDVSVGLRKILDAQKENDTPGCRRLMADAAELLVFRSPNDSEAFGCLVDKISSSERRFCAGVKLTKRHDITKDVQANDNQPLAVVPNQSVSNLHRGSMRRRCLDFEVLGKRKKDIADDDQQAVGDNKAESSSKCVVPGIGLHLNAIAMASRGIKINTIHEDSATVEIQKSFLGSTTPVQSQDIMRETLDQAENEPGKGLAVEEETPKPLVFEELNQDSLQKKKQVRKVEEPGEGDSCKRCNCKKSKCLKLYCECFAAGVYCIEPCSCVDCFNRPIHEDTVLATRKQIESRNPLAFAPKVIRNSDSIMETTDDASKTPASARHKRGCNCKKSNCLKKYCECFQSGVGCSINCRCEGCKNAFGKKDAYLLAIMESKQEEDLSKVQQNPNLSKEVEQNPSSDQPSTPLPPYRHTVVHQPFLSKNRLPPTQFFLGAGSSSFRKPDGDLTQARNEKKPLETVAEDKTEIMPEILSNTPITTIKAISPNSKRVSPPHIGSSESGPIIGKRTNGRKLILRSIPAFPSLNPNHKEMKSQNEEMKCQHEEMKRELKRLQRELSRQRGKLNRKQNDWRISQRNLEKNRPNAVSQEEV</sequence>
<feature type="region of interest" description="Disordered" evidence="5">
    <location>
        <begin position="1279"/>
        <end position="1316"/>
    </location>
</feature>
<feature type="region of interest" description="Disordered" evidence="5">
    <location>
        <begin position="1211"/>
        <end position="1231"/>
    </location>
</feature>
<dbReference type="InterPro" id="IPR044522">
    <property type="entry name" value="TSO1-like"/>
</dbReference>
<keyword evidence="4" id="KW-0539">Nucleus</keyword>
<dbReference type="EMBL" id="JAGKQM010000015">
    <property type="protein sequence ID" value="KAH0879830.1"/>
    <property type="molecule type" value="Genomic_DNA"/>
</dbReference>
<dbReference type="PANTHER" id="PTHR46159">
    <property type="entry name" value="PROTEIN TESMIN/TSO1-LIKE CXC 2"/>
    <property type="match status" value="1"/>
</dbReference>
<comment type="similarity">
    <text evidence="2">Belongs to the lin-54 family.</text>
</comment>
<feature type="region of interest" description="Disordered" evidence="5">
    <location>
        <begin position="452"/>
        <end position="480"/>
    </location>
</feature>